<evidence type="ECO:0000256" key="4">
    <source>
        <dbReference type="PROSITE-ProRule" id="PRU00504"/>
    </source>
</evidence>
<dbReference type="CDD" id="cd05819">
    <property type="entry name" value="NHL"/>
    <property type="match status" value="1"/>
</dbReference>
<organism evidence="5 6">
    <name type="scientific">Adineta ricciae</name>
    <name type="common">Rotifer</name>
    <dbReference type="NCBI Taxonomy" id="249248"/>
    <lineage>
        <taxon>Eukaryota</taxon>
        <taxon>Metazoa</taxon>
        <taxon>Spiralia</taxon>
        <taxon>Gnathifera</taxon>
        <taxon>Rotifera</taxon>
        <taxon>Eurotatoria</taxon>
        <taxon>Bdelloidea</taxon>
        <taxon>Adinetida</taxon>
        <taxon>Adinetidae</taxon>
        <taxon>Adineta</taxon>
    </lineage>
</organism>
<dbReference type="PANTHER" id="PTHR10680:SF14">
    <property type="entry name" value="PEPTIDYL-GLYCINE ALPHA-AMIDATING MONOOXYGENASE"/>
    <property type="match status" value="1"/>
</dbReference>
<reference evidence="5" key="1">
    <citation type="submission" date="2021-02" db="EMBL/GenBank/DDBJ databases">
        <authorList>
            <person name="Nowell W R."/>
        </authorList>
    </citation>
    <scope>NUCLEOTIDE SEQUENCE</scope>
</reference>
<sequence length="354" mass="39817">MGVLGMIAITPVFMKKLKNARLAMSTTVASTITTTEEKTTSKITTKATTTRRKIKINRKWMQNGITIVGGTKPGIKLFTPRKVYIDDEDDQIIYIVDRHNNSIVKWKQDVNEGEIIAGGNGAGDNMNQLNLPSALIIDKYTDSYIICDSRNRRVVRWFKQNHDEAHQQIVLSEIDCSDLSVDSEENFYLADYQNLEIKRWRKEEAPATVVASGNALGDQSNQVRLLLNFFVDRNQSIYLVDAYNHRVLKWAKGTSEATVVAGGHGEGDSLTQLRTPSDIIVDQQGNIYIADQWNHRIMCWLKGSKEGSVIVGGKGEGNQSNQLSRPLSLSFDQQGNLYVADYANRRIQKFDVID</sequence>
<feature type="repeat" description="NHL" evidence="4">
    <location>
        <begin position="322"/>
        <end position="353"/>
    </location>
</feature>
<keyword evidence="6" id="KW-1185">Reference proteome</keyword>
<evidence type="ECO:0000313" key="6">
    <source>
        <dbReference type="Proteomes" id="UP000663828"/>
    </source>
</evidence>
<evidence type="ECO:0000256" key="1">
    <source>
        <dbReference type="ARBA" id="ARBA00022729"/>
    </source>
</evidence>
<dbReference type="Pfam" id="PF01436">
    <property type="entry name" value="NHL"/>
    <property type="match status" value="2"/>
</dbReference>
<keyword evidence="2" id="KW-0677">Repeat</keyword>
<comment type="caution">
    <text evidence="5">The sequence shown here is derived from an EMBL/GenBank/DDBJ whole genome shotgun (WGS) entry which is preliminary data.</text>
</comment>
<dbReference type="PROSITE" id="PS51125">
    <property type="entry name" value="NHL"/>
    <property type="match status" value="1"/>
</dbReference>
<proteinExistence type="predicted"/>
<dbReference type="AlphaFoldDB" id="A0A813Q1Z6"/>
<dbReference type="Proteomes" id="UP000663828">
    <property type="component" value="Unassembled WGS sequence"/>
</dbReference>
<dbReference type="InterPro" id="IPR001258">
    <property type="entry name" value="NHL_repeat"/>
</dbReference>
<evidence type="ECO:0000313" key="5">
    <source>
        <dbReference type="EMBL" id="CAF0758675.1"/>
    </source>
</evidence>
<keyword evidence="1" id="KW-0732">Signal</keyword>
<evidence type="ECO:0000256" key="2">
    <source>
        <dbReference type="ARBA" id="ARBA00022737"/>
    </source>
</evidence>
<gene>
    <name evidence="5" type="ORF">XAT740_LOCUS816</name>
</gene>
<protein>
    <submittedName>
        <fullName evidence="5">Uncharacterized protein</fullName>
    </submittedName>
</protein>
<dbReference type="SUPFAM" id="SSF101898">
    <property type="entry name" value="NHL repeat"/>
    <property type="match status" value="1"/>
</dbReference>
<dbReference type="PANTHER" id="PTHR10680">
    <property type="entry name" value="PEPTIDYL-GLYCINE ALPHA-AMIDATING MONOOXYGENASE"/>
    <property type="match status" value="1"/>
</dbReference>
<dbReference type="EMBL" id="CAJNOR010000023">
    <property type="protein sequence ID" value="CAF0758675.1"/>
    <property type="molecule type" value="Genomic_DNA"/>
</dbReference>
<dbReference type="GO" id="GO:0005576">
    <property type="term" value="C:extracellular region"/>
    <property type="evidence" value="ECO:0007669"/>
    <property type="project" value="TreeGrafter"/>
</dbReference>
<keyword evidence="3" id="KW-0325">Glycoprotein</keyword>
<dbReference type="Gene3D" id="2.120.10.30">
    <property type="entry name" value="TolB, C-terminal domain"/>
    <property type="match status" value="2"/>
</dbReference>
<name>A0A813Q1Z6_ADIRI</name>
<accession>A0A813Q1Z6</accession>
<evidence type="ECO:0000256" key="3">
    <source>
        <dbReference type="ARBA" id="ARBA00023180"/>
    </source>
</evidence>
<dbReference type="InterPro" id="IPR011042">
    <property type="entry name" value="6-blade_b-propeller_TolB-like"/>
</dbReference>